<name>A0A9N8CTK2_9ENTR</name>
<dbReference type="RefSeq" id="WP_239177764.1">
    <property type="nucleotide sequence ID" value="NZ_CAHPQT010000019.1"/>
</dbReference>
<protein>
    <submittedName>
        <fullName evidence="1">Uncharacterized protein</fullName>
    </submittedName>
</protein>
<evidence type="ECO:0000313" key="3">
    <source>
        <dbReference type="Proteomes" id="UP000834503"/>
    </source>
</evidence>
<evidence type="ECO:0000313" key="4">
    <source>
        <dbReference type="Proteomes" id="UP000837205"/>
    </source>
</evidence>
<dbReference type="EMBL" id="CAIIUA010000005">
    <property type="protein sequence ID" value="CAC9267024.1"/>
    <property type="molecule type" value="Genomic_DNA"/>
</dbReference>
<evidence type="ECO:0000313" key="1">
    <source>
        <dbReference type="EMBL" id="CAB5591071.1"/>
    </source>
</evidence>
<dbReference type="Proteomes" id="UP000834503">
    <property type="component" value="Unassembled WGS sequence"/>
</dbReference>
<organism evidence="1 3">
    <name type="scientific">Citrobacter werkmanii</name>
    <dbReference type="NCBI Taxonomy" id="67827"/>
    <lineage>
        <taxon>Bacteria</taxon>
        <taxon>Pseudomonadati</taxon>
        <taxon>Pseudomonadota</taxon>
        <taxon>Gammaproteobacteria</taxon>
        <taxon>Enterobacterales</taxon>
        <taxon>Enterobacteriaceae</taxon>
        <taxon>Citrobacter</taxon>
        <taxon>Citrobacter freundii complex</taxon>
    </lineage>
</organism>
<evidence type="ECO:0000313" key="2">
    <source>
        <dbReference type="EMBL" id="CAC9267024.1"/>
    </source>
</evidence>
<accession>A0A9N8CTK2</accession>
<keyword evidence="4" id="KW-1185">Reference proteome</keyword>
<dbReference type="EMBL" id="CAHPQX010000026">
    <property type="protein sequence ID" value="CAB5591071.1"/>
    <property type="molecule type" value="Genomic_DNA"/>
</dbReference>
<dbReference type="Proteomes" id="UP000837205">
    <property type="component" value="Unassembled WGS sequence"/>
</dbReference>
<reference evidence="1" key="1">
    <citation type="submission" date="2020-05" db="EMBL/GenBank/DDBJ databases">
        <authorList>
            <person name="Delgado-Blas J."/>
        </authorList>
    </citation>
    <scope>NUCLEOTIDE SEQUENCE</scope>
    <source>
        <strain evidence="1">BB1459</strain>
        <strain evidence="2">BB1480</strain>
    </source>
</reference>
<proteinExistence type="predicted"/>
<gene>
    <name evidence="1" type="ORF">GHA_04553</name>
    <name evidence="2" type="ORF">TML_06049</name>
</gene>
<comment type="caution">
    <text evidence="1">The sequence shown here is derived from an EMBL/GenBank/DDBJ whole genome shotgun (WGS) entry which is preliminary data.</text>
</comment>
<sequence>MTTQPIEHSEQLKKCSEILKAMVAEMAEVSPDTFPDKKTIHTEMPVQLAIIAEQAERLAELKPKDKIFGLEYHESDHQTLMTLFMDDLVQFTTQHNIDLGFNILSYGQRRIPEHAFYHLAVSPLLPATYKSIEQHGGRVFEIYSIPFKIRAALELKLSSIVGFDHYDAMRDGKTLRVSTEVPVARLLNALQSIDCLDLPCSLVNIKNIYQWACDFCHTGEKEYLWLTMKALEIVSPLFIWEEQKKAEIVISDRWPSEGMSEQEKLTRFINYQGPHRPLYYFREGWSVQNLQDTLNEMEESKRVAALEKNRNIESWVYHLSEKKLAEANDYYCDRTKNHY</sequence>
<dbReference type="AlphaFoldDB" id="A0A9N8CTK2"/>